<dbReference type="GO" id="GO:0051301">
    <property type="term" value="P:cell division"/>
    <property type="evidence" value="ECO:0007669"/>
    <property type="project" value="UniProtKB-KW"/>
</dbReference>
<keyword evidence="13" id="KW-0961">Cell wall biogenesis/degradation</keyword>
<evidence type="ECO:0000256" key="10">
    <source>
        <dbReference type="ARBA" id="ARBA00022989"/>
    </source>
</evidence>
<dbReference type="NCBIfam" id="TIGR02614">
    <property type="entry name" value="ftsW"/>
    <property type="match status" value="1"/>
</dbReference>
<dbReference type="GO" id="GO:0008360">
    <property type="term" value="P:regulation of cell shape"/>
    <property type="evidence" value="ECO:0007669"/>
    <property type="project" value="UniProtKB-KW"/>
</dbReference>
<dbReference type="GO" id="GO:0032153">
    <property type="term" value="C:cell division site"/>
    <property type="evidence" value="ECO:0007669"/>
    <property type="project" value="TreeGrafter"/>
</dbReference>
<dbReference type="InterPro" id="IPR001182">
    <property type="entry name" value="FtsW/RodA"/>
</dbReference>
<feature type="transmembrane region" description="Helical" evidence="22">
    <location>
        <begin position="139"/>
        <end position="157"/>
    </location>
</feature>
<dbReference type="EC" id="2.4.99.28" evidence="19"/>
<feature type="transmembrane region" description="Helical" evidence="22">
    <location>
        <begin position="163"/>
        <end position="180"/>
    </location>
</feature>
<evidence type="ECO:0000256" key="14">
    <source>
        <dbReference type="ARBA" id="ARBA00032370"/>
    </source>
</evidence>
<keyword evidence="5" id="KW-0328">Glycosyltransferase</keyword>
<evidence type="ECO:0000256" key="22">
    <source>
        <dbReference type="SAM" id="Phobius"/>
    </source>
</evidence>
<evidence type="ECO:0000256" key="18">
    <source>
        <dbReference type="ARBA" id="ARBA00041418"/>
    </source>
</evidence>
<comment type="subcellular location">
    <subcellularLocation>
        <location evidence="1">Cell membrane</location>
        <topology evidence="1">Multi-pass membrane protein</topology>
    </subcellularLocation>
</comment>
<evidence type="ECO:0000256" key="4">
    <source>
        <dbReference type="ARBA" id="ARBA00022618"/>
    </source>
</evidence>
<evidence type="ECO:0000256" key="19">
    <source>
        <dbReference type="ARBA" id="ARBA00044770"/>
    </source>
</evidence>
<evidence type="ECO:0000256" key="21">
    <source>
        <dbReference type="ARBA" id="ARBA00049966"/>
    </source>
</evidence>
<feature type="transmembrane region" description="Helical" evidence="22">
    <location>
        <begin position="44"/>
        <end position="64"/>
    </location>
</feature>
<feature type="transmembrane region" description="Helical" evidence="22">
    <location>
        <begin position="338"/>
        <end position="359"/>
    </location>
</feature>
<keyword evidence="8" id="KW-0133">Cell shape</keyword>
<evidence type="ECO:0000256" key="12">
    <source>
        <dbReference type="ARBA" id="ARBA00023306"/>
    </source>
</evidence>
<evidence type="ECO:0000256" key="13">
    <source>
        <dbReference type="ARBA" id="ARBA00023316"/>
    </source>
</evidence>
<feature type="transmembrane region" description="Helical" evidence="22">
    <location>
        <begin position="272"/>
        <end position="293"/>
    </location>
</feature>
<feature type="transmembrane region" description="Helical" evidence="22">
    <location>
        <begin position="187"/>
        <end position="207"/>
    </location>
</feature>
<dbReference type="InterPro" id="IPR018365">
    <property type="entry name" value="Cell_cycle_FtsW-rel_CS"/>
</dbReference>
<dbReference type="PANTHER" id="PTHR30474:SF2">
    <property type="entry name" value="PEPTIDOGLYCAN GLYCOSYLTRANSFERASE FTSW-RELATED"/>
    <property type="match status" value="1"/>
</dbReference>
<sequence length="365" mass="40490">MKRMRNIDLTLLMVLLLFVTFGVVMVYSASYPYAYIQYDSATYYFHRQLFWAFISSLFLIGAMLLPYQIYGKLSPLLVLFTLAALILVLIPGVGVERNFSTRWIAIGGFLFQPVEFAKLAMLIYFAYFYSRKEAYIGHFGKGVIPPLIILAIIFGLLLKQPDLGSATLILFSCGIILFFTKIRFRHLFLLGSVAVSIFIFFAMMSPYRLERITSFIDPFADAQGSGYQLVNSYISIHTGGITGNGLGGSVQKLGYLPEAHTDFIMSIITEELGLFGVIAVLSFYFFLFVKGIRIAMQASDEFGKLLAIGITFQIIIQAFVNLGAILGMLPITGITLPFISYGGSSLIVTMVSAGILLNISAYSKL</sequence>
<dbReference type="GO" id="GO:0015648">
    <property type="term" value="F:lipid-linked peptidoglycan transporter activity"/>
    <property type="evidence" value="ECO:0007669"/>
    <property type="project" value="TreeGrafter"/>
</dbReference>
<gene>
    <name evidence="23" type="primary">ftsW</name>
    <name evidence="23" type="ORF">GH885_17455</name>
</gene>
<dbReference type="Pfam" id="PF01098">
    <property type="entry name" value="FTSW_RODA_SPOVE"/>
    <property type="match status" value="1"/>
</dbReference>
<keyword evidence="9" id="KW-0573">Peptidoglycan synthesis</keyword>
<dbReference type="PROSITE" id="PS00428">
    <property type="entry name" value="FTSW_RODA_SPOVE"/>
    <property type="match status" value="1"/>
</dbReference>
<proteinExistence type="inferred from homology"/>
<evidence type="ECO:0000256" key="16">
    <source>
        <dbReference type="ARBA" id="ARBA00038053"/>
    </source>
</evidence>
<evidence type="ECO:0000256" key="15">
    <source>
        <dbReference type="ARBA" id="ARBA00033270"/>
    </source>
</evidence>
<evidence type="ECO:0000256" key="3">
    <source>
        <dbReference type="ARBA" id="ARBA00022475"/>
    </source>
</evidence>
<feature type="transmembrane region" description="Helical" evidence="22">
    <location>
        <begin position="76"/>
        <end position="95"/>
    </location>
</feature>
<dbReference type="AlphaFoldDB" id="A0A6N7R4H7"/>
<evidence type="ECO:0000256" key="20">
    <source>
        <dbReference type="ARBA" id="ARBA00049902"/>
    </source>
</evidence>
<keyword evidence="12" id="KW-0131">Cell cycle</keyword>
<name>A0A6N7R4H7_9BACI</name>
<evidence type="ECO:0000256" key="2">
    <source>
        <dbReference type="ARBA" id="ARBA00004752"/>
    </source>
</evidence>
<dbReference type="Proteomes" id="UP000435187">
    <property type="component" value="Unassembled WGS sequence"/>
</dbReference>
<dbReference type="GO" id="GO:0005886">
    <property type="term" value="C:plasma membrane"/>
    <property type="evidence" value="ECO:0007669"/>
    <property type="project" value="UniProtKB-SubCell"/>
</dbReference>
<evidence type="ECO:0000256" key="9">
    <source>
        <dbReference type="ARBA" id="ARBA00022984"/>
    </source>
</evidence>
<keyword evidence="10 22" id="KW-1133">Transmembrane helix</keyword>
<comment type="function">
    <text evidence="21">Peptidoglycan polymerase that is essential for cell division.</text>
</comment>
<evidence type="ECO:0000313" key="23">
    <source>
        <dbReference type="EMBL" id="MRI68107.1"/>
    </source>
</evidence>
<dbReference type="GO" id="GO:0008955">
    <property type="term" value="F:peptidoglycan glycosyltransferase activity"/>
    <property type="evidence" value="ECO:0007669"/>
    <property type="project" value="UniProtKB-EC"/>
</dbReference>
<evidence type="ECO:0000256" key="6">
    <source>
        <dbReference type="ARBA" id="ARBA00022679"/>
    </source>
</evidence>
<dbReference type="GO" id="GO:0071555">
    <property type="term" value="P:cell wall organization"/>
    <property type="evidence" value="ECO:0007669"/>
    <property type="project" value="UniProtKB-KW"/>
</dbReference>
<evidence type="ECO:0000256" key="1">
    <source>
        <dbReference type="ARBA" id="ARBA00004651"/>
    </source>
</evidence>
<dbReference type="InterPro" id="IPR013437">
    <property type="entry name" value="FtsW"/>
</dbReference>
<keyword evidence="24" id="KW-1185">Reference proteome</keyword>
<comment type="pathway">
    <text evidence="2">Cell wall biogenesis; peptidoglycan biosynthesis.</text>
</comment>
<evidence type="ECO:0000256" key="17">
    <source>
        <dbReference type="ARBA" id="ARBA00041185"/>
    </source>
</evidence>
<evidence type="ECO:0000256" key="8">
    <source>
        <dbReference type="ARBA" id="ARBA00022960"/>
    </source>
</evidence>
<keyword evidence="11 22" id="KW-0472">Membrane</keyword>
<dbReference type="PANTHER" id="PTHR30474">
    <property type="entry name" value="CELL CYCLE PROTEIN"/>
    <property type="match status" value="1"/>
</dbReference>
<keyword evidence="3" id="KW-1003">Cell membrane</keyword>
<evidence type="ECO:0000256" key="5">
    <source>
        <dbReference type="ARBA" id="ARBA00022676"/>
    </source>
</evidence>
<comment type="catalytic activity">
    <reaction evidence="20">
        <text>[GlcNAc-(1-&gt;4)-Mur2Ac(oyl-L-Ala-gamma-D-Glu-L-Lys-D-Ala-D-Ala)](n)-di-trans,octa-cis-undecaprenyl diphosphate + beta-D-GlcNAc-(1-&gt;4)-Mur2Ac(oyl-L-Ala-gamma-D-Glu-L-Lys-D-Ala-D-Ala)-di-trans,octa-cis-undecaprenyl diphosphate = [GlcNAc-(1-&gt;4)-Mur2Ac(oyl-L-Ala-gamma-D-Glu-L-Lys-D-Ala-D-Ala)](n+1)-di-trans,octa-cis-undecaprenyl diphosphate + di-trans,octa-cis-undecaprenyl diphosphate + H(+)</text>
        <dbReference type="Rhea" id="RHEA:23708"/>
        <dbReference type="Rhea" id="RHEA-COMP:9602"/>
        <dbReference type="Rhea" id="RHEA-COMP:9603"/>
        <dbReference type="ChEBI" id="CHEBI:15378"/>
        <dbReference type="ChEBI" id="CHEBI:58405"/>
        <dbReference type="ChEBI" id="CHEBI:60033"/>
        <dbReference type="ChEBI" id="CHEBI:78435"/>
        <dbReference type="EC" id="2.4.99.28"/>
    </reaction>
</comment>
<keyword evidence="6" id="KW-0808">Transferase</keyword>
<dbReference type="EMBL" id="WJEE01000050">
    <property type="protein sequence ID" value="MRI68107.1"/>
    <property type="molecule type" value="Genomic_DNA"/>
</dbReference>
<evidence type="ECO:0000313" key="24">
    <source>
        <dbReference type="Proteomes" id="UP000435187"/>
    </source>
</evidence>
<protein>
    <recommendedName>
        <fullName evidence="17">Probable peptidoglycan glycosyltransferase FtsW</fullName>
        <ecNumber evidence="19">2.4.99.28</ecNumber>
    </recommendedName>
    <alternativeName>
        <fullName evidence="18">Cell division protein FtsW</fullName>
    </alternativeName>
    <alternativeName>
        <fullName evidence="15">Cell wall polymerase</fullName>
    </alternativeName>
    <alternativeName>
        <fullName evidence="14">Peptidoglycan polymerase</fullName>
    </alternativeName>
</protein>
<feature type="transmembrane region" description="Helical" evidence="22">
    <location>
        <begin position="101"/>
        <end position="127"/>
    </location>
</feature>
<keyword evidence="7 22" id="KW-0812">Transmembrane</keyword>
<feature type="transmembrane region" description="Helical" evidence="22">
    <location>
        <begin position="305"/>
        <end position="326"/>
    </location>
</feature>
<dbReference type="RefSeq" id="WP_153836621.1">
    <property type="nucleotide sequence ID" value="NZ_JBHUMW010000042.1"/>
</dbReference>
<comment type="similarity">
    <text evidence="16">Belongs to the SEDS family. FtsW subfamily.</text>
</comment>
<accession>A0A6N7R4H7</accession>
<organism evidence="23 24">
    <name type="scientific">Gracilibacillus thailandensis</name>
    <dbReference type="NCBI Taxonomy" id="563735"/>
    <lineage>
        <taxon>Bacteria</taxon>
        <taxon>Bacillati</taxon>
        <taxon>Bacillota</taxon>
        <taxon>Bacilli</taxon>
        <taxon>Bacillales</taxon>
        <taxon>Bacillaceae</taxon>
        <taxon>Gracilibacillus</taxon>
    </lineage>
</organism>
<evidence type="ECO:0000256" key="7">
    <source>
        <dbReference type="ARBA" id="ARBA00022692"/>
    </source>
</evidence>
<reference evidence="23 24" key="1">
    <citation type="submission" date="2019-10" db="EMBL/GenBank/DDBJ databases">
        <title>Gracilibacillus salitolerans sp. nov., a moderate halophile isolated from a saline soil in northwest China.</title>
        <authorList>
            <person name="Gan L."/>
        </authorList>
    </citation>
    <scope>NUCLEOTIDE SEQUENCE [LARGE SCALE GENOMIC DNA]</scope>
    <source>
        <strain evidence="23 24">TP2-8</strain>
    </source>
</reference>
<dbReference type="GO" id="GO:0009252">
    <property type="term" value="P:peptidoglycan biosynthetic process"/>
    <property type="evidence" value="ECO:0007669"/>
    <property type="project" value="UniProtKB-KW"/>
</dbReference>
<evidence type="ECO:0000256" key="11">
    <source>
        <dbReference type="ARBA" id="ARBA00023136"/>
    </source>
</evidence>
<keyword evidence="4" id="KW-0132">Cell division</keyword>
<comment type="caution">
    <text evidence="23">The sequence shown here is derived from an EMBL/GenBank/DDBJ whole genome shotgun (WGS) entry which is preliminary data.</text>
</comment>